<dbReference type="EMBL" id="CAJVCE010000006">
    <property type="protein sequence ID" value="CAG7638954.1"/>
    <property type="molecule type" value="Genomic_DNA"/>
</dbReference>
<organism evidence="2 3">
    <name type="scientific">Paenibacillus allorhizosphaerae</name>
    <dbReference type="NCBI Taxonomy" id="2849866"/>
    <lineage>
        <taxon>Bacteria</taxon>
        <taxon>Bacillati</taxon>
        <taxon>Bacillota</taxon>
        <taxon>Bacilli</taxon>
        <taxon>Bacillales</taxon>
        <taxon>Paenibacillaceae</taxon>
        <taxon>Paenibacillus</taxon>
    </lineage>
</organism>
<evidence type="ECO:0008006" key="4">
    <source>
        <dbReference type="Google" id="ProtNLM"/>
    </source>
</evidence>
<dbReference type="RefSeq" id="WP_230414908.1">
    <property type="nucleotide sequence ID" value="NZ_CAJVCE010000006.1"/>
</dbReference>
<dbReference type="Proteomes" id="UP000730618">
    <property type="component" value="Unassembled WGS sequence"/>
</dbReference>
<comment type="caution">
    <text evidence="2">The sequence shown here is derived from an EMBL/GenBank/DDBJ whole genome shotgun (WGS) entry which is preliminary data.</text>
</comment>
<feature type="region of interest" description="Disordered" evidence="1">
    <location>
        <begin position="45"/>
        <end position="100"/>
    </location>
</feature>
<accession>A0ABN7TM52</accession>
<gene>
    <name evidence="2" type="ORF">PAECIP111802_02493</name>
</gene>
<sequence length="100" mass="10605">MRKFRQLHLWIGLLTSILILVESVTGLLLSEPWLMGQTSKSEMRMPVQAAGTAAPYRQDAASTAPAAEVGNGNNQGTNNGTNGQQGKPARGSGQQGSSFY</sequence>
<feature type="compositionally biased region" description="Low complexity" evidence="1">
    <location>
        <begin position="70"/>
        <end position="86"/>
    </location>
</feature>
<evidence type="ECO:0000256" key="1">
    <source>
        <dbReference type="SAM" id="MobiDB-lite"/>
    </source>
</evidence>
<protein>
    <recommendedName>
        <fullName evidence="4">PepSY domain-containing protein</fullName>
    </recommendedName>
</protein>
<name>A0ABN7TM52_9BACL</name>
<reference evidence="2 3" key="1">
    <citation type="submission" date="2021-06" db="EMBL/GenBank/DDBJ databases">
        <authorList>
            <person name="Criscuolo A."/>
        </authorList>
    </citation>
    <scope>NUCLEOTIDE SEQUENCE [LARGE SCALE GENOMIC DNA]</scope>
    <source>
        <strain evidence="3">CIP 111802</strain>
    </source>
</reference>
<evidence type="ECO:0000313" key="3">
    <source>
        <dbReference type="Proteomes" id="UP000730618"/>
    </source>
</evidence>
<evidence type="ECO:0000313" key="2">
    <source>
        <dbReference type="EMBL" id="CAG7638954.1"/>
    </source>
</evidence>
<keyword evidence="3" id="KW-1185">Reference proteome</keyword>
<proteinExistence type="predicted"/>